<keyword evidence="1" id="KW-1133">Transmembrane helix</keyword>
<dbReference type="Pfam" id="PF04976">
    <property type="entry name" value="DmsC"/>
    <property type="match status" value="1"/>
</dbReference>
<dbReference type="GO" id="GO:0009389">
    <property type="term" value="F:dimethyl sulfoxide reductase activity"/>
    <property type="evidence" value="ECO:0007669"/>
    <property type="project" value="TreeGrafter"/>
</dbReference>
<dbReference type="eggNOG" id="COG3302">
    <property type="taxonomic scope" value="Bacteria"/>
</dbReference>
<dbReference type="AlphaFoldDB" id="J7IVH3"/>
<dbReference type="STRING" id="768704.Desmer_1106"/>
<evidence type="ECO:0000256" key="1">
    <source>
        <dbReference type="SAM" id="Phobius"/>
    </source>
</evidence>
<keyword evidence="1" id="KW-0812">Transmembrane</keyword>
<dbReference type="Proteomes" id="UP000005262">
    <property type="component" value="Chromosome"/>
</dbReference>
<dbReference type="PANTHER" id="PTHR38095:SF2">
    <property type="entry name" value="ANAEROBIC DIMETHYL SULFOXIDE REDUCTASE CHAIN C"/>
    <property type="match status" value="1"/>
</dbReference>
<dbReference type="GO" id="GO:0019645">
    <property type="term" value="P:anaerobic electron transport chain"/>
    <property type="evidence" value="ECO:0007669"/>
    <property type="project" value="InterPro"/>
</dbReference>
<evidence type="ECO:0000313" key="3">
    <source>
        <dbReference type="Proteomes" id="UP000005262"/>
    </source>
</evidence>
<feature type="transmembrane region" description="Helical" evidence="1">
    <location>
        <begin position="247"/>
        <end position="268"/>
    </location>
</feature>
<accession>J7IVH3</accession>
<sequence length="280" mass="29621">MDETALLIFTLCLQAAIGSMIFITLGKQLYKDKQFKVAALISAGLSVAGVLASFVHLGQPFSALNSLSNLGSSWLSKEALLAGIFMGIAVLYAFVQYYRPESQGLNTVLRWAGCAVGLVTVFSMAKVYTMASVPAWDGMNTFVDFYTTAIALGALIFLVSGFKELNEANHRLLPFIVLVAVVIQAAVAVPYAFSLGQNGMAAQESAKALSDMGVVIALKWLLILGGAGLLLWPAIEKSGTTGSKSAAGMIYVAAAILLIGEIIGRYVFYASMITSHIGLT</sequence>
<dbReference type="RefSeq" id="WP_014902047.1">
    <property type="nucleotide sequence ID" value="NC_018515.1"/>
</dbReference>
<dbReference type="HOGENOM" id="CLU_064909_1_1_9"/>
<protein>
    <submittedName>
        <fullName evidence="2">DMSO reductase anchor subunit</fullName>
    </submittedName>
</protein>
<dbReference type="InterPro" id="IPR007059">
    <property type="entry name" value="DmsC"/>
</dbReference>
<dbReference type="KEGG" id="dmi:Desmer_1106"/>
<dbReference type="GO" id="GO:0009390">
    <property type="term" value="C:dimethyl sulfoxide reductase complex"/>
    <property type="evidence" value="ECO:0007669"/>
    <property type="project" value="TreeGrafter"/>
</dbReference>
<feature type="transmembrane region" description="Helical" evidence="1">
    <location>
        <begin position="107"/>
        <end position="125"/>
    </location>
</feature>
<feature type="transmembrane region" description="Helical" evidence="1">
    <location>
        <begin position="172"/>
        <end position="193"/>
    </location>
</feature>
<feature type="transmembrane region" description="Helical" evidence="1">
    <location>
        <begin position="6"/>
        <end position="25"/>
    </location>
</feature>
<dbReference type="OrthoDB" id="2083322at2"/>
<evidence type="ECO:0000313" key="2">
    <source>
        <dbReference type="EMBL" id="AFQ43128.1"/>
    </source>
</evidence>
<dbReference type="Gene3D" id="1.20.1630.10">
    <property type="entry name" value="Formate dehydrogenase/DMSO reductase domain"/>
    <property type="match status" value="1"/>
</dbReference>
<organism evidence="2 3">
    <name type="scientific">Desulfosporosinus meridiei (strain ATCC BAA-275 / DSM 13257 / KCTC 12902 / NCIMB 13706 / S10)</name>
    <dbReference type="NCBI Taxonomy" id="768704"/>
    <lineage>
        <taxon>Bacteria</taxon>
        <taxon>Bacillati</taxon>
        <taxon>Bacillota</taxon>
        <taxon>Clostridia</taxon>
        <taxon>Eubacteriales</taxon>
        <taxon>Desulfitobacteriaceae</taxon>
        <taxon>Desulfosporosinus</taxon>
    </lineage>
</organism>
<dbReference type="EMBL" id="CP003629">
    <property type="protein sequence ID" value="AFQ43128.1"/>
    <property type="molecule type" value="Genomic_DNA"/>
</dbReference>
<reference evidence="2 3" key="1">
    <citation type="journal article" date="2012" name="J. Bacteriol.">
        <title>Complete genome sequences of Desulfosporosinus orientis DSM765T, Desulfosporosinus youngiae DSM17734T, Desulfosporosinus meridiei DSM13257T, and Desulfosporosinus acidiphilus DSM22704T.</title>
        <authorList>
            <person name="Pester M."/>
            <person name="Brambilla E."/>
            <person name="Alazard D."/>
            <person name="Rattei T."/>
            <person name="Weinmaier T."/>
            <person name="Han J."/>
            <person name="Lucas S."/>
            <person name="Lapidus A."/>
            <person name="Cheng J.F."/>
            <person name="Goodwin L."/>
            <person name="Pitluck S."/>
            <person name="Peters L."/>
            <person name="Ovchinnikova G."/>
            <person name="Teshima H."/>
            <person name="Detter J.C."/>
            <person name="Han C.S."/>
            <person name="Tapia R."/>
            <person name="Land M.L."/>
            <person name="Hauser L."/>
            <person name="Kyrpides N.C."/>
            <person name="Ivanova N.N."/>
            <person name="Pagani I."/>
            <person name="Huntmann M."/>
            <person name="Wei C.L."/>
            <person name="Davenport K.W."/>
            <person name="Daligault H."/>
            <person name="Chain P.S."/>
            <person name="Chen A."/>
            <person name="Mavromatis K."/>
            <person name="Markowitz V."/>
            <person name="Szeto E."/>
            <person name="Mikhailova N."/>
            <person name="Pati A."/>
            <person name="Wagner M."/>
            <person name="Woyke T."/>
            <person name="Ollivier B."/>
            <person name="Klenk H.P."/>
            <person name="Spring S."/>
            <person name="Loy A."/>
        </authorList>
    </citation>
    <scope>NUCLEOTIDE SEQUENCE [LARGE SCALE GENOMIC DNA]</scope>
    <source>
        <strain evidence="3">ATCC BAA-275 / DSM 13257 / NCIMB 13706 / S10</strain>
    </source>
</reference>
<name>J7IVH3_DESMD</name>
<dbReference type="PANTHER" id="PTHR38095">
    <property type="entry name" value="ANAEROBIC DIMETHYL SULFOXIDE REDUCTASE CHAIN YNFH"/>
    <property type="match status" value="1"/>
</dbReference>
<feature type="transmembrane region" description="Helical" evidence="1">
    <location>
        <begin position="37"/>
        <end position="59"/>
    </location>
</feature>
<keyword evidence="1" id="KW-0472">Membrane</keyword>
<feature type="transmembrane region" description="Helical" evidence="1">
    <location>
        <begin position="79"/>
        <end position="95"/>
    </location>
</feature>
<feature type="transmembrane region" description="Helical" evidence="1">
    <location>
        <begin position="213"/>
        <end position="235"/>
    </location>
</feature>
<dbReference type="GO" id="GO:0005886">
    <property type="term" value="C:plasma membrane"/>
    <property type="evidence" value="ECO:0007669"/>
    <property type="project" value="TreeGrafter"/>
</dbReference>
<feature type="transmembrane region" description="Helical" evidence="1">
    <location>
        <begin position="145"/>
        <end position="165"/>
    </location>
</feature>
<reference evidence="3" key="2">
    <citation type="submission" date="2012-08" db="EMBL/GenBank/DDBJ databases">
        <title>Finished genome of Desulfosporosinus meridiei DSM 13257.</title>
        <authorList>
            <person name="Huntemann M."/>
            <person name="Wei C.-L."/>
            <person name="Han J."/>
            <person name="Detter J.C."/>
            <person name="Han C."/>
            <person name="Davenport K."/>
            <person name="Daligault H."/>
            <person name="Erkkila T."/>
            <person name="Gu W."/>
            <person name="Munk A.C.C."/>
            <person name="Teshima H."/>
            <person name="Xu Y."/>
            <person name="Chain P."/>
            <person name="Tapia R."/>
            <person name="Chen A."/>
            <person name="Krypides N."/>
            <person name="Mavromatis K."/>
            <person name="Markowitz V."/>
            <person name="Szeto E."/>
            <person name="Ivanova N."/>
            <person name="Mikhailova N."/>
            <person name="Ovchinnikova G."/>
            <person name="Pagani I."/>
            <person name="Pati A."/>
            <person name="Goodwin L."/>
            <person name="Peters L."/>
            <person name="Pitluck S."/>
            <person name="Woyke T."/>
            <person name="Pester M."/>
            <person name="Spring S."/>
            <person name="Ollivier B."/>
            <person name="Rattei T."/>
            <person name="Klenk H.-P."/>
            <person name="Wagner M."/>
            <person name="Loy A."/>
        </authorList>
    </citation>
    <scope>NUCLEOTIDE SEQUENCE [LARGE SCALE GENOMIC DNA]</scope>
    <source>
        <strain evidence="3">ATCC BAA-275 / DSM 13257 / NCIMB 13706 / S10</strain>
    </source>
</reference>
<proteinExistence type="predicted"/>
<keyword evidence="3" id="KW-1185">Reference proteome</keyword>
<gene>
    <name evidence="2" type="ordered locus">Desmer_1106</name>
</gene>